<keyword evidence="2" id="KW-1185">Reference proteome</keyword>
<reference evidence="1 2" key="1">
    <citation type="journal article" date="2019" name="Genome Biol. Evol.">
        <title>Whole-Genome Sequencing of the Giant Devil Catfish, Bagarius yarrelli.</title>
        <authorList>
            <person name="Jiang W."/>
            <person name="Lv Y."/>
            <person name="Cheng L."/>
            <person name="Yang K."/>
            <person name="Chao B."/>
            <person name="Wang X."/>
            <person name="Li Y."/>
            <person name="Pan X."/>
            <person name="You X."/>
            <person name="Zhang Y."/>
            <person name="Yang J."/>
            <person name="Li J."/>
            <person name="Zhang X."/>
            <person name="Liu S."/>
            <person name="Sun C."/>
            <person name="Yang J."/>
            <person name="Shi Q."/>
        </authorList>
    </citation>
    <scope>NUCLEOTIDE SEQUENCE [LARGE SCALE GENOMIC DNA]</scope>
    <source>
        <strain evidence="1">JWS20170419001</strain>
        <tissue evidence="1">Muscle</tissue>
    </source>
</reference>
<dbReference type="EMBL" id="VCAZ01000035">
    <property type="protein sequence ID" value="TSL68197.1"/>
    <property type="molecule type" value="Genomic_DNA"/>
</dbReference>
<protein>
    <submittedName>
        <fullName evidence="1">Uncharacterized protein</fullName>
    </submittedName>
</protein>
<evidence type="ECO:0000313" key="1">
    <source>
        <dbReference type="EMBL" id="TSL68197.1"/>
    </source>
</evidence>
<gene>
    <name evidence="1" type="ORF">Baya_5978</name>
</gene>
<accession>A0A556U0P8</accession>
<comment type="caution">
    <text evidence="1">The sequence shown here is derived from an EMBL/GenBank/DDBJ whole genome shotgun (WGS) entry which is preliminary data.</text>
</comment>
<proteinExistence type="predicted"/>
<dbReference type="Proteomes" id="UP000319801">
    <property type="component" value="Unassembled WGS sequence"/>
</dbReference>
<sequence length="173" mass="19163">MPAMRNDVTEALCPLLQCHHSNTIFPGHPGHSRIASNRSTVLTTRPFKLAVSCKESTLDSQTKQTELSLLIWVRQASLHSSPSNKSYLEPQSSSDPSGWSLFQQEFSALTQRESGLSSVHNVSDSLLCLIGLGSSHFAWTSARLPEQLASNERYLERVYIGKTKMNGGLNIKY</sequence>
<evidence type="ECO:0000313" key="2">
    <source>
        <dbReference type="Proteomes" id="UP000319801"/>
    </source>
</evidence>
<dbReference type="AlphaFoldDB" id="A0A556U0P8"/>
<name>A0A556U0P8_BAGYA</name>
<organism evidence="1 2">
    <name type="scientific">Bagarius yarrelli</name>
    <name type="common">Goonch</name>
    <name type="synonym">Bagrus yarrelli</name>
    <dbReference type="NCBI Taxonomy" id="175774"/>
    <lineage>
        <taxon>Eukaryota</taxon>
        <taxon>Metazoa</taxon>
        <taxon>Chordata</taxon>
        <taxon>Craniata</taxon>
        <taxon>Vertebrata</taxon>
        <taxon>Euteleostomi</taxon>
        <taxon>Actinopterygii</taxon>
        <taxon>Neopterygii</taxon>
        <taxon>Teleostei</taxon>
        <taxon>Ostariophysi</taxon>
        <taxon>Siluriformes</taxon>
        <taxon>Sisoridae</taxon>
        <taxon>Sisorinae</taxon>
        <taxon>Bagarius</taxon>
    </lineage>
</organism>